<dbReference type="EMBL" id="MFLN01000004">
    <property type="protein sequence ID" value="OGG67586.1"/>
    <property type="molecule type" value="Genomic_DNA"/>
</dbReference>
<reference evidence="1 2" key="1">
    <citation type="journal article" date="2016" name="Nat. Commun.">
        <title>Thousands of microbial genomes shed light on interconnected biogeochemical processes in an aquifer system.</title>
        <authorList>
            <person name="Anantharaman K."/>
            <person name="Brown C.T."/>
            <person name="Hug L.A."/>
            <person name="Sharon I."/>
            <person name="Castelle C.J."/>
            <person name="Probst A.J."/>
            <person name="Thomas B.C."/>
            <person name="Singh A."/>
            <person name="Wilkins M.J."/>
            <person name="Karaoz U."/>
            <person name="Brodie E.L."/>
            <person name="Williams K.H."/>
            <person name="Hubbard S.S."/>
            <person name="Banfield J.F."/>
        </authorList>
    </citation>
    <scope>NUCLEOTIDE SEQUENCE [LARGE SCALE GENOMIC DNA]</scope>
</reference>
<dbReference type="Proteomes" id="UP000178572">
    <property type="component" value="Unassembled WGS sequence"/>
</dbReference>
<gene>
    <name evidence="1" type="ORF">A3C21_03860</name>
</gene>
<dbReference type="Gene3D" id="6.10.10.120">
    <property type="entry name" value="Antitoxin ParD1-like"/>
    <property type="match status" value="1"/>
</dbReference>
<comment type="caution">
    <text evidence="1">The sequence shown here is derived from an EMBL/GenBank/DDBJ whole genome shotgun (WGS) entry which is preliminary data.</text>
</comment>
<name>A0A1F6E1T0_9BACT</name>
<sequence>MPITGEQEKFINNLVKSGKAANKAHVVRYALQRLAEEEAVNAVLQAEREIDEGKGLRGELKKLLKKI</sequence>
<proteinExistence type="predicted"/>
<evidence type="ECO:0000313" key="2">
    <source>
        <dbReference type="Proteomes" id="UP000178572"/>
    </source>
</evidence>
<protein>
    <submittedName>
        <fullName evidence="1">Uncharacterized protein</fullName>
    </submittedName>
</protein>
<dbReference type="AlphaFoldDB" id="A0A1F6E1T0"/>
<organism evidence="1 2">
    <name type="scientific">Candidatus Kaiserbacteria bacterium RIFCSPHIGHO2_02_FULL_59_21</name>
    <dbReference type="NCBI Taxonomy" id="1798500"/>
    <lineage>
        <taxon>Bacteria</taxon>
        <taxon>Candidatus Kaiseribacteriota</taxon>
    </lineage>
</organism>
<evidence type="ECO:0000313" key="1">
    <source>
        <dbReference type="EMBL" id="OGG67586.1"/>
    </source>
</evidence>
<accession>A0A1F6E1T0</accession>
<dbReference type="STRING" id="1798500.A3C21_03860"/>
<dbReference type="InterPro" id="IPR038296">
    <property type="entry name" value="ParD_sf"/>
</dbReference>